<keyword evidence="2" id="KW-0472">Membrane</keyword>
<evidence type="ECO:0000259" key="3">
    <source>
        <dbReference type="SMART" id="SM00460"/>
    </source>
</evidence>
<sequence length="784" mass="85881">MSSPRLLEAGGTPAPLTDTDIGKKSSGPNIGVRLVLSLLLFGLFGEWLYPLHSFISEGQQTEFISLFFILTGALLLSGCFRMPTGLFYVIPPLFIAGAMLYFYSGSAGLAWFVNYANQLSSDFTEILDSGRLNGISMESRTLLLLIGWTLLVVSVQMLTLGRQSILIFLSATILYLLVLETVASLQVYGGMIRSTLIGLVLQAVSFHKSEQGPPWKIGSFTAAGVISACVAGAALLSQLLPAQPPRSIPWQEVAQSLANWSGATFSGESDAATVFGVSGYSRDDSELGVPLRLRHDPYFTALSPRSTYWRGESKSEYTGRGWTQSDETAMNRDVPAIIATEREEIHQTVMFKEPLSGRVALLAGGLPVKAGQIFAGERNEKAQVTPRFDIQADALMIDSATPSQQIYGYEITSSVQQAPGPELRRDSGSDPANIKERYLQLPDMLPERVRKLGEELAAGKLNRYDAVQAVQTYLKHHYSYSLNSKPPSAGADFVDQFLFVDRIGYCDHFSTAMVVLLRSGDIPARWVKGFAPGDVAVESSLGTASYRSGKGNTTPHADLAIKDDTTDNEEMKRYTVSYADAHSWVEVYFPETGWVPFDPTPGFSGKLASSFAMQPEGDSAGNTEMALFAKASKVAEVLGIGLVEIIGESWQKLQMAVSPFAFSGILVAVGLIVLIGRQVALSSNVLRLRLYQLRKQRSFPGRKELLAAADCVWRELAIVFGPKPPGMTAREYMDKVLQSKPHLTVSANEFVRIWESLYYGGELTQRKESMNFLKQCRNLAYGRE</sequence>
<organism evidence="4 5">
    <name type="scientific">Paenibacillus puldeungensis</name>
    <dbReference type="NCBI Taxonomy" id="696536"/>
    <lineage>
        <taxon>Bacteria</taxon>
        <taxon>Bacillati</taxon>
        <taxon>Bacillota</taxon>
        <taxon>Bacilli</taxon>
        <taxon>Bacillales</taxon>
        <taxon>Paenibacillaceae</taxon>
        <taxon>Paenibacillus</taxon>
    </lineage>
</organism>
<keyword evidence="2" id="KW-1133">Transmembrane helix</keyword>
<dbReference type="InterPro" id="IPR038765">
    <property type="entry name" value="Papain-like_cys_pep_sf"/>
</dbReference>
<evidence type="ECO:0000313" key="4">
    <source>
        <dbReference type="EMBL" id="MFD1177494.1"/>
    </source>
</evidence>
<evidence type="ECO:0000313" key="5">
    <source>
        <dbReference type="Proteomes" id="UP001597262"/>
    </source>
</evidence>
<dbReference type="InterPro" id="IPR021878">
    <property type="entry name" value="TgpA_N"/>
</dbReference>
<dbReference type="SMART" id="SM00460">
    <property type="entry name" value="TGc"/>
    <property type="match status" value="1"/>
</dbReference>
<protein>
    <submittedName>
        <fullName evidence="4">TransglutaminaseTgpA domain-containing protein</fullName>
    </submittedName>
</protein>
<gene>
    <name evidence="4" type="ORF">ACFQ3W_14455</name>
</gene>
<comment type="caution">
    <text evidence="4">The sequence shown here is derived from an EMBL/GenBank/DDBJ whole genome shotgun (WGS) entry which is preliminary data.</text>
</comment>
<dbReference type="PANTHER" id="PTHR42736:SF1">
    <property type="entry name" value="PROTEIN-GLUTAMINE GAMMA-GLUTAMYLTRANSFERASE"/>
    <property type="match status" value="1"/>
</dbReference>
<dbReference type="Pfam" id="PF11992">
    <property type="entry name" value="TgpA_N"/>
    <property type="match status" value="1"/>
</dbReference>
<dbReference type="RefSeq" id="WP_379319935.1">
    <property type="nucleotide sequence ID" value="NZ_JBHTLM010000009.1"/>
</dbReference>
<evidence type="ECO:0000256" key="2">
    <source>
        <dbReference type="SAM" id="Phobius"/>
    </source>
</evidence>
<feature type="transmembrane region" description="Helical" evidence="2">
    <location>
        <begin position="141"/>
        <end position="159"/>
    </location>
</feature>
<dbReference type="EMBL" id="JBHTLM010000009">
    <property type="protein sequence ID" value="MFD1177494.1"/>
    <property type="molecule type" value="Genomic_DNA"/>
</dbReference>
<dbReference type="InterPro" id="IPR002931">
    <property type="entry name" value="Transglutaminase-like"/>
</dbReference>
<name>A0ABW3RZ29_9BACL</name>
<feature type="transmembrane region" description="Helical" evidence="2">
    <location>
        <begin position="165"/>
        <end position="188"/>
    </location>
</feature>
<feature type="transmembrane region" description="Helical" evidence="2">
    <location>
        <begin position="63"/>
        <end position="83"/>
    </location>
</feature>
<dbReference type="PANTHER" id="PTHR42736">
    <property type="entry name" value="PROTEIN-GLUTAMINE GAMMA-GLUTAMYLTRANSFERASE"/>
    <property type="match status" value="1"/>
</dbReference>
<reference evidence="5" key="1">
    <citation type="journal article" date="2019" name="Int. J. Syst. Evol. Microbiol.">
        <title>The Global Catalogue of Microorganisms (GCM) 10K type strain sequencing project: providing services to taxonomists for standard genome sequencing and annotation.</title>
        <authorList>
            <consortium name="The Broad Institute Genomics Platform"/>
            <consortium name="The Broad Institute Genome Sequencing Center for Infectious Disease"/>
            <person name="Wu L."/>
            <person name="Ma J."/>
        </authorList>
    </citation>
    <scope>NUCLEOTIDE SEQUENCE [LARGE SCALE GENOMIC DNA]</scope>
    <source>
        <strain evidence="5">CCUG 59189</strain>
    </source>
</reference>
<dbReference type="SUPFAM" id="SSF54001">
    <property type="entry name" value="Cysteine proteinases"/>
    <property type="match status" value="1"/>
</dbReference>
<dbReference type="Pfam" id="PF01841">
    <property type="entry name" value="Transglut_core"/>
    <property type="match status" value="1"/>
</dbReference>
<feature type="transmembrane region" description="Helical" evidence="2">
    <location>
        <begin position="89"/>
        <end position="113"/>
    </location>
</feature>
<feature type="transmembrane region" description="Helical" evidence="2">
    <location>
        <begin position="30"/>
        <end position="51"/>
    </location>
</feature>
<feature type="region of interest" description="Disordered" evidence="1">
    <location>
        <begin position="1"/>
        <end position="22"/>
    </location>
</feature>
<dbReference type="Proteomes" id="UP001597262">
    <property type="component" value="Unassembled WGS sequence"/>
</dbReference>
<keyword evidence="2" id="KW-0812">Transmembrane</keyword>
<feature type="domain" description="Transglutaminase-like" evidence="3">
    <location>
        <begin position="498"/>
        <end position="601"/>
    </location>
</feature>
<feature type="transmembrane region" description="Helical" evidence="2">
    <location>
        <begin position="660"/>
        <end position="680"/>
    </location>
</feature>
<accession>A0ABW3RZ29</accession>
<keyword evidence="5" id="KW-1185">Reference proteome</keyword>
<dbReference type="Gene3D" id="3.10.620.30">
    <property type="match status" value="1"/>
</dbReference>
<evidence type="ECO:0000256" key="1">
    <source>
        <dbReference type="SAM" id="MobiDB-lite"/>
    </source>
</evidence>
<dbReference type="InterPro" id="IPR052901">
    <property type="entry name" value="Bact_TGase-like"/>
</dbReference>
<proteinExistence type="predicted"/>